<keyword evidence="1" id="KW-0963">Cytoplasm</keyword>
<dbReference type="GO" id="GO:0030488">
    <property type="term" value="P:tRNA methylation"/>
    <property type="evidence" value="ECO:0007669"/>
    <property type="project" value="TreeGrafter"/>
</dbReference>
<organism evidence="5 6">
    <name type="scientific">Pyrobaculum ferrireducens</name>
    <dbReference type="NCBI Taxonomy" id="1104324"/>
    <lineage>
        <taxon>Archaea</taxon>
        <taxon>Thermoproteota</taxon>
        <taxon>Thermoprotei</taxon>
        <taxon>Thermoproteales</taxon>
        <taxon>Thermoproteaceae</taxon>
        <taxon>Pyrobaculum</taxon>
    </lineage>
</organism>
<evidence type="ECO:0000256" key="3">
    <source>
        <dbReference type="ARBA" id="ARBA00022679"/>
    </source>
</evidence>
<dbReference type="GeneID" id="11594679"/>
<dbReference type="Gene3D" id="3.40.1280.10">
    <property type="match status" value="1"/>
</dbReference>
<dbReference type="GO" id="GO:0008175">
    <property type="term" value="F:tRNA methyltransferase activity"/>
    <property type="evidence" value="ECO:0007669"/>
    <property type="project" value="InterPro"/>
</dbReference>
<dbReference type="InterPro" id="IPR029028">
    <property type="entry name" value="Alpha/beta_knot_MTases"/>
</dbReference>
<dbReference type="RefSeq" id="WP_014287696.1">
    <property type="nucleotide sequence ID" value="NC_016645.1"/>
</dbReference>
<dbReference type="PANTHER" id="PTHR40703">
    <property type="entry name" value="TRNA (PSEUDOURIDINE(54)-N(1))-METHYLTRANSFERASE"/>
    <property type="match status" value="1"/>
</dbReference>
<dbReference type="AlphaFoldDB" id="G7VGF7"/>
<keyword evidence="3" id="KW-0808">Transferase</keyword>
<evidence type="ECO:0000313" key="5">
    <source>
        <dbReference type="EMBL" id="AET31868.1"/>
    </source>
</evidence>
<evidence type="ECO:0000313" key="6">
    <source>
        <dbReference type="Proteomes" id="UP000005867"/>
    </source>
</evidence>
<evidence type="ECO:0000256" key="1">
    <source>
        <dbReference type="ARBA" id="ARBA00022490"/>
    </source>
</evidence>
<protein>
    <recommendedName>
        <fullName evidence="7">tRNA (pseudouridine(54)-N(1))-methyltransferase</fullName>
    </recommendedName>
</protein>
<dbReference type="BioCyc" id="PSP1104324:GJSN-403-MONOMER"/>
<evidence type="ECO:0008006" key="7">
    <source>
        <dbReference type="Google" id="ProtNLM"/>
    </source>
</evidence>
<keyword evidence="2" id="KW-0489">Methyltransferase</keyword>
<dbReference type="HOGENOM" id="CLU_1656942_0_0_2"/>
<evidence type="ECO:0000256" key="4">
    <source>
        <dbReference type="ARBA" id="ARBA00022691"/>
    </source>
</evidence>
<sequence>MSFLIKSDVACPWSISPEELVKNRLDVLVDFVVESIRGGAREVYVMLCDGTTYRVSAAPPLRAREAARWLLSNPPFKTNLKALVGRYRNVYYLHERGRDVSEVKLDGEGLYVFGDHDGLSREDEEFLEKHATRVSLGATPYMSWQAAAYLAYLLRRLSLI</sequence>
<keyword evidence="4" id="KW-0949">S-adenosyl-L-methionine</keyword>
<dbReference type="PANTHER" id="PTHR40703:SF1">
    <property type="entry name" value="TRNA (PSEUDOURIDINE(54)-N(1))-METHYLTRANSFERASE"/>
    <property type="match status" value="1"/>
</dbReference>
<dbReference type="KEGG" id="pyr:P186_0414"/>
<dbReference type="InterPro" id="IPR007158">
    <property type="entry name" value="TrmY"/>
</dbReference>
<dbReference type="STRING" id="1104324.P186_0414"/>
<accession>G7VGF7</accession>
<name>G7VGF7_9CREN</name>
<proteinExistence type="predicted"/>
<dbReference type="Pfam" id="PF04013">
    <property type="entry name" value="Methyltrn_RNA_2"/>
    <property type="match status" value="1"/>
</dbReference>
<gene>
    <name evidence="5" type="ORF">P186_0414</name>
</gene>
<evidence type="ECO:0000256" key="2">
    <source>
        <dbReference type="ARBA" id="ARBA00022603"/>
    </source>
</evidence>
<reference evidence="5 6" key="1">
    <citation type="journal article" date="2012" name="J. Bacteriol.">
        <title>Complete genome sequence of strain 1860, a crenarchaeon of the genus pyrobaculum able to grow with various electron acceptors.</title>
        <authorList>
            <person name="Mardanov A.V."/>
            <person name="Gumerov V.M."/>
            <person name="Slobodkina G.B."/>
            <person name="Beletsky A.V."/>
            <person name="Bonch-Osmolovskaya E.A."/>
            <person name="Ravin N.V."/>
            <person name="Skryabin K.G."/>
        </authorList>
    </citation>
    <scope>NUCLEOTIDE SEQUENCE [LARGE SCALE GENOMIC DNA]</scope>
    <source>
        <strain evidence="5 6">1860</strain>
    </source>
</reference>
<dbReference type="SUPFAM" id="SSF75217">
    <property type="entry name" value="alpha/beta knot"/>
    <property type="match status" value="1"/>
</dbReference>
<dbReference type="eggNOG" id="arCOG01239">
    <property type="taxonomic scope" value="Archaea"/>
</dbReference>
<keyword evidence="6" id="KW-1185">Reference proteome</keyword>
<dbReference type="Proteomes" id="UP000005867">
    <property type="component" value="Chromosome"/>
</dbReference>
<dbReference type="GO" id="GO:0008757">
    <property type="term" value="F:S-adenosylmethionine-dependent methyltransferase activity"/>
    <property type="evidence" value="ECO:0007669"/>
    <property type="project" value="TreeGrafter"/>
</dbReference>
<dbReference type="InterPro" id="IPR029026">
    <property type="entry name" value="tRNA_m1G_MTases_N"/>
</dbReference>
<dbReference type="EMBL" id="CP003098">
    <property type="protein sequence ID" value="AET31868.1"/>
    <property type="molecule type" value="Genomic_DNA"/>
</dbReference>
<dbReference type="OrthoDB" id="27492at2157"/>